<name>A0A316UEJ0_9BASI</name>
<dbReference type="STRING" id="1684307.A0A316UEJ0"/>
<protein>
    <submittedName>
        <fullName evidence="2">Uncharacterized protein</fullName>
    </submittedName>
</protein>
<feature type="compositionally biased region" description="Basic and acidic residues" evidence="1">
    <location>
        <begin position="445"/>
        <end position="460"/>
    </location>
</feature>
<feature type="region of interest" description="Disordered" evidence="1">
    <location>
        <begin position="1"/>
        <end position="95"/>
    </location>
</feature>
<dbReference type="Proteomes" id="UP000245942">
    <property type="component" value="Unassembled WGS sequence"/>
</dbReference>
<evidence type="ECO:0000256" key="1">
    <source>
        <dbReference type="SAM" id="MobiDB-lite"/>
    </source>
</evidence>
<dbReference type="RefSeq" id="XP_025350799.1">
    <property type="nucleotide sequence ID" value="XM_025495420.1"/>
</dbReference>
<dbReference type="GO" id="GO:0000172">
    <property type="term" value="C:ribonuclease MRP complex"/>
    <property type="evidence" value="ECO:0007669"/>
    <property type="project" value="TreeGrafter"/>
</dbReference>
<feature type="compositionally biased region" description="Basic and acidic residues" evidence="1">
    <location>
        <begin position="149"/>
        <end position="160"/>
    </location>
</feature>
<dbReference type="GO" id="GO:0005829">
    <property type="term" value="C:cytosol"/>
    <property type="evidence" value="ECO:0007669"/>
    <property type="project" value="TreeGrafter"/>
</dbReference>
<feature type="compositionally biased region" description="Low complexity" evidence="1">
    <location>
        <begin position="1"/>
        <end position="14"/>
    </location>
</feature>
<dbReference type="PANTHER" id="PTHR28272:SF1">
    <property type="entry name" value="RIBONUCLEASES P_MRP PROTEIN SUBUNIT POP3"/>
    <property type="match status" value="1"/>
</dbReference>
<feature type="region of interest" description="Disordered" evidence="1">
    <location>
        <begin position="398"/>
        <end position="473"/>
    </location>
</feature>
<feature type="compositionally biased region" description="Basic residues" evidence="1">
    <location>
        <begin position="398"/>
        <end position="414"/>
    </location>
</feature>
<sequence length="473" mass="50992">MASKPSSSSAPASSRKVQVHNKQHSLRAVSKSKLSQQQKEKRPAVTPASSSSLQPISEDGLSHARSHAAGQSHPSGSRVALGKRKEADSSGDNQAQRRQVFKQVLASPLTVNWPQLAAVDAQPILYTLLDMLALPALRSQIRRVQPMRPDRRVMSRGESRRARKSGTQSRGETQAIGLDVSTSVQMDVDEVSSSAGDSSAEPVALVCGINSVTRHMELEIARESSKRGLQDGEQDSAASASPLLLSLVFVCRSDLDPPKLASHFPMLTCALNAVCHPASREGAAALLIPLPAGAELVLAKALGLRRCSALGIATGSLPQEISRALSARIADAGLQPLRADWLDTAADSALRTREALLTRSGLIPMMSGIARPMRSNTIVKNVASTAPANLNEVKLQKKHTRNEKKAWRKAVKKAGHGEGRKRVIEERRRRREARRRGDTSMIGKEIGKKDFKAKDDKDQSQTKATSVSSPMET</sequence>
<reference evidence="2 3" key="1">
    <citation type="journal article" date="2018" name="Mol. Biol. Evol.">
        <title>Broad Genomic Sampling Reveals a Smut Pathogenic Ancestry of the Fungal Clade Ustilaginomycotina.</title>
        <authorList>
            <person name="Kijpornyongpan T."/>
            <person name="Mondo S.J."/>
            <person name="Barry K."/>
            <person name="Sandor L."/>
            <person name="Lee J."/>
            <person name="Lipzen A."/>
            <person name="Pangilinan J."/>
            <person name="LaButti K."/>
            <person name="Hainaut M."/>
            <person name="Henrissat B."/>
            <person name="Grigoriev I.V."/>
            <person name="Spatafora J.W."/>
            <person name="Aime M.C."/>
        </authorList>
    </citation>
    <scope>NUCLEOTIDE SEQUENCE [LARGE SCALE GENOMIC DNA]</scope>
    <source>
        <strain evidence="2 3">MCA 4718</strain>
    </source>
</reference>
<dbReference type="GO" id="GO:0000171">
    <property type="term" value="F:ribonuclease MRP activity"/>
    <property type="evidence" value="ECO:0007669"/>
    <property type="project" value="TreeGrafter"/>
</dbReference>
<feature type="compositionally biased region" description="Polar residues" evidence="1">
    <location>
        <begin position="461"/>
        <end position="473"/>
    </location>
</feature>
<dbReference type="InterPro" id="IPR013241">
    <property type="entry name" value="RNase_P_Pop3"/>
</dbReference>
<feature type="region of interest" description="Disordered" evidence="1">
    <location>
        <begin position="149"/>
        <end position="173"/>
    </location>
</feature>
<evidence type="ECO:0000313" key="3">
    <source>
        <dbReference type="Proteomes" id="UP000245942"/>
    </source>
</evidence>
<dbReference type="GO" id="GO:0006364">
    <property type="term" value="P:rRNA processing"/>
    <property type="evidence" value="ECO:0007669"/>
    <property type="project" value="InterPro"/>
</dbReference>
<organism evidence="2 3">
    <name type="scientific">Pseudomicrostroma glucosiphilum</name>
    <dbReference type="NCBI Taxonomy" id="1684307"/>
    <lineage>
        <taxon>Eukaryota</taxon>
        <taxon>Fungi</taxon>
        <taxon>Dikarya</taxon>
        <taxon>Basidiomycota</taxon>
        <taxon>Ustilaginomycotina</taxon>
        <taxon>Exobasidiomycetes</taxon>
        <taxon>Microstromatales</taxon>
        <taxon>Microstromatales incertae sedis</taxon>
        <taxon>Pseudomicrostroma</taxon>
    </lineage>
</organism>
<dbReference type="OrthoDB" id="20109at2759"/>
<proteinExistence type="predicted"/>
<dbReference type="PANTHER" id="PTHR28272">
    <property type="entry name" value="RIBONUCLEASES P/MRP PROTEIN SUBUNIT POP3"/>
    <property type="match status" value="1"/>
</dbReference>
<dbReference type="GO" id="GO:0034965">
    <property type="term" value="P:intronic box C/D snoRNA processing"/>
    <property type="evidence" value="ECO:0007669"/>
    <property type="project" value="TreeGrafter"/>
</dbReference>
<dbReference type="AlphaFoldDB" id="A0A316UEJ0"/>
<dbReference type="GO" id="GO:0004526">
    <property type="term" value="F:ribonuclease P activity"/>
    <property type="evidence" value="ECO:0007669"/>
    <property type="project" value="TreeGrafter"/>
</dbReference>
<keyword evidence="3" id="KW-1185">Reference proteome</keyword>
<dbReference type="GeneID" id="37017154"/>
<gene>
    <name evidence="2" type="ORF">BCV69DRAFT_6394</name>
</gene>
<accession>A0A316UEJ0</accession>
<dbReference type="EMBL" id="KZ819321">
    <property type="protein sequence ID" value="PWN23639.1"/>
    <property type="molecule type" value="Genomic_DNA"/>
</dbReference>
<feature type="compositionally biased region" description="Basic and acidic residues" evidence="1">
    <location>
        <begin position="415"/>
        <end position="427"/>
    </location>
</feature>
<dbReference type="GO" id="GO:0008033">
    <property type="term" value="P:tRNA processing"/>
    <property type="evidence" value="ECO:0007669"/>
    <property type="project" value="InterPro"/>
</dbReference>
<evidence type="ECO:0000313" key="2">
    <source>
        <dbReference type="EMBL" id="PWN23639.1"/>
    </source>
</evidence>
<dbReference type="GO" id="GO:0005655">
    <property type="term" value="C:nucleolar ribonuclease P complex"/>
    <property type="evidence" value="ECO:0007669"/>
    <property type="project" value="TreeGrafter"/>
</dbReference>